<dbReference type="InterPro" id="IPR050229">
    <property type="entry name" value="GlpE_sulfurtransferase"/>
</dbReference>
<dbReference type="Pfam" id="PF00581">
    <property type="entry name" value="Rhodanese"/>
    <property type="match status" value="1"/>
</dbReference>
<dbReference type="PROSITE" id="PS50206">
    <property type="entry name" value="RHODANESE_3"/>
    <property type="match status" value="1"/>
</dbReference>
<keyword evidence="4" id="KW-1185">Reference proteome</keyword>
<organism evidence="3 4">
    <name type="scientific">Azotobacter chroococcum NCIMB 8003</name>
    <dbReference type="NCBI Taxonomy" id="1328314"/>
    <lineage>
        <taxon>Bacteria</taxon>
        <taxon>Pseudomonadati</taxon>
        <taxon>Pseudomonadota</taxon>
        <taxon>Gammaproteobacteria</taxon>
        <taxon>Pseudomonadales</taxon>
        <taxon>Pseudomonadaceae</taxon>
        <taxon>Azotobacter</taxon>
    </lineage>
</organism>
<dbReference type="GeneID" id="61932790"/>
<proteinExistence type="predicted"/>
<sequence>MVPKLIEFASNHYILVGLLVVLLVLLLVTELRRGGRSLSSGELTSLLNGGQGMVLDVRAHKEFSGGHIVDALNIPYDKLASRMAELEKFRAKTLIVVDAMGQHAGTVCRDLQKAGFSVARLGGGMGTWRGDNLPVVK</sequence>
<dbReference type="PANTHER" id="PTHR43031:SF18">
    <property type="entry name" value="RHODANESE-RELATED SULFURTRANSFERASES"/>
    <property type="match status" value="1"/>
</dbReference>
<dbReference type="SMART" id="SM00450">
    <property type="entry name" value="RHOD"/>
    <property type="match status" value="1"/>
</dbReference>
<dbReference type="CDD" id="cd00158">
    <property type="entry name" value="RHOD"/>
    <property type="match status" value="1"/>
</dbReference>
<dbReference type="HOGENOM" id="CLU_089574_1_5_6"/>
<gene>
    <name evidence="3" type="ORF">Achr_36420</name>
</gene>
<reference evidence="3 4" key="1">
    <citation type="journal article" date="2015" name="PLoS ONE">
        <title>Azotobacter Genomes: The Genome of Azotobacter chroococcum NCIMB 8003 (ATCC 4412).</title>
        <authorList>
            <person name="Robson R.L."/>
            <person name="Jones R."/>
            <person name="Robson R.M."/>
            <person name="Schwartz A."/>
            <person name="Richardson T.H."/>
        </authorList>
    </citation>
    <scope>NUCLEOTIDE SEQUENCE [LARGE SCALE GENOMIC DNA]</scope>
    <source>
        <strain evidence="3 4">NCIMB 8003</strain>
    </source>
</reference>
<name>A0A0C4WTM1_9GAMM</name>
<dbReference type="STRING" id="1328314.Achr_36420"/>
<dbReference type="Proteomes" id="UP000068210">
    <property type="component" value="Chromosome"/>
</dbReference>
<evidence type="ECO:0000259" key="2">
    <source>
        <dbReference type="PROSITE" id="PS50206"/>
    </source>
</evidence>
<dbReference type="EMBL" id="CP010415">
    <property type="protein sequence ID" value="AJE23035.1"/>
    <property type="molecule type" value="Genomic_DNA"/>
</dbReference>
<keyword evidence="1" id="KW-1133">Transmembrane helix</keyword>
<keyword evidence="1" id="KW-0472">Membrane</keyword>
<accession>A0A0C4WTM1</accession>
<dbReference type="InterPro" id="IPR001763">
    <property type="entry name" value="Rhodanese-like_dom"/>
</dbReference>
<dbReference type="AlphaFoldDB" id="A0A0C4WTM1"/>
<dbReference type="RefSeq" id="WP_039806384.1">
    <property type="nucleotide sequence ID" value="NZ_CP010415.1"/>
</dbReference>
<evidence type="ECO:0000313" key="3">
    <source>
        <dbReference type="EMBL" id="AJE23035.1"/>
    </source>
</evidence>
<dbReference type="Gene3D" id="3.40.250.10">
    <property type="entry name" value="Rhodanese-like domain"/>
    <property type="match status" value="1"/>
</dbReference>
<dbReference type="SUPFAM" id="SSF52821">
    <property type="entry name" value="Rhodanese/Cell cycle control phosphatase"/>
    <property type="match status" value="1"/>
</dbReference>
<feature type="domain" description="Rhodanese" evidence="2">
    <location>
        <begin position="48"/>
        <end position="137"/>
    </location>
</feature>
<dbReference type="InterPro" id="IPR036873">
    <property type="entry name" value="Rhodanese-like_dom_sf"/>
</dbReference>
<evidence type="ECO:0000313" key="4">
    <source>
        <dbReference type="Proteomes" id="UP000068210"/>
    </source>
</evidence>
<dbReference type="PANTHER" id="PTHR43031">
    <property type="entry name" value="FAD-DEPENDENT OXIDOREDUCTASE"/>
    <property type="match status" value="1"/>
</dbReference>
<feature type="transmembrane region" description="Helical" evidence="1">
    <location>
        <begin position="12"/>
        <end position="29"/>
    </location>
</feature>
<dbReference type="KEGG" id="acx:Achr_36420"/>
<protein>
    <submittedName>
        <fullName evidence="3">Rhodanese/Cell cycle control phosphatase</fullName>
    </submittedName>
</protein>
<evidence type="ECO:0000256" key="1">
    <source>
        <dbReference type="SAM" id="Phobius"/>
    </source>
</evidence>
<keyword evidence="1" id="KW-0812">Transmembrane</keyword>